<feature type="region of interest" description="Disordered" evidence="8">
    <location>
        <begin position="445"/>
        <end position="465"/>
    </location>
</feature>
<evidence type="ECO:0000313" key="11">
    <source>
        <dbReference type="Proteomes" id="UP001152799"/>
    </source>
</evidence>
<dbReference type="AlphaFoldDB" id="A0A9N9QJW8"/>
<accession>A0A9N9QJW8</accession>
<dbReference type="SMART" id="SM00192">
    <property type="entry name" value="LDLa"/>
    <property type="match status" value="2"/>
</dbReference>
<comment type="caution">
    <text evidence="7">Lacks conserved residue(s) required for the propagation of feature annotation.</text>
</comment>
<evidence type="ECO:0000256" key="2">
    <source>
        <dbReference type="ARBA" id="ARBA00022692"/>
    </source>
</evidence>
<feature type="transmembrane region" description="Helical" evidence="9">
    <location>
        <begin position="295"/>
        <end position="316"/>
    </location>
</feature>
<feature type="disulfide bond" evidence="7">
    <location>
        <begin position="212"/>
        <end position="227"/>
    </location>
</feature>
<keyword evidence="5 9" id="KW-0472">Membrane</keyword>
<dbReference type="Gene3D" id="2.60.120.290">
    <property type="entry name" value="Spermadhesin, CUB domain"/>
    <property type="match status" value="1"/>
</dbReference>
<sequence length="493" mass="56322">MKKKSTIKSLPLLQKTKNNAVLIEMKLLQPFLLLLTLPIVLSERFCGPQKHYNQPKGKIETDNHAKTEIANCTWSIRTVKNSVIVLNFKEIQLGLFDDGYNDEKNCLNITNLNKTERYYTVCSIHRFSESFSFPTNELLLTLEVSSESHLKLSYTSYVVNCTKTELNCYNSRFSSRKITKVCPEGMLLCNHRCSNSKVLCGDVCYDIMKQRCNGVIDCLTGEDELGCDQETCPNQIACTDQTKCLKPQEICDEKPDCKNGFDELNCLRFSCKKDDPDCDIERITEEHSSGETKNYLTYVIVISLIVMMLIFVLLICKYMARIEQRTQDLNTLVNIPLPPFRGPGENSDTEDALYFDEDEDIWQSLTANLNRIKNKRKKFETQNITMVKPPEGKSVLDEFFKGVPPVLAEDMAALASIKISREMCRGLRKTKSEERPLTRKLFVDHKDDSEGCSEDDEPKPPKIKKLTRANAIKSDTDYVKGKGVRFNFPSTFV</sequence>
<feature type="disulfide bond" evidence="7">
    <location>
        <begin position="200"/>
        <end position="218"/>
    </location>
</feature>
<evidence type="ECO:0000256" key="9">
    <source>
        <dbReference type="SAM" id="Phobius"/>
    </source>
</evidence>
<keyword evidence="6 7" id="KW-1015">Disulfide bond</keyword>
<dbReference type="InterPro" id="IPR035914">
    <property type="entry name" value="Sperma_CUB_dom_sf"/>
</dbReference>
<evidence type="ECO:0000256" key="3">
    <source>
        <dbReference type="ARBA" id="ARBA00022737"/>
    </source>
</evidence>
<dbReference type="GO" id="GO:0005886">
    <property type="term" value="C:plasma membrane"/>
    <property type="evidence" value="ECO:0007669"/>
    <property type="project" value="TreeGrafter"/>
</dbReference>
<keyword evidence="11" id="KW-1185">Reference proteome</keyword>
<dbReference type="Gene3D" id="4.10.400.10">
    <property type="entry name" value="Low-density Lipoprotein Receptor"/>
    <property type="match status" value="1"/>
</dbReference>
<dbReference type="SUPFAM" id="SSF57424">
    <property type="entry name" value="LDL receptor-like module"/>
    <property type="match status" value="1"/>
</dbReference>
<feature type="disulfide bond" evidence="7">
    <location>
        <begin position="232"/>
        <end position="244"/>
    </location>
</feature>
<comment type="subcellular location">
    <subcellularLocation>
        <location evidence="1">Membrane</location>
        <topology evidence="1">Single-pass membrane protein</topology>
    </subcellularLocation>
</comment>
<evidence type="ECO:0000256" key="7">
    <source>
        <dbReference type="PROSITE-ProRule" id="PRU00124"/>
    </source>
</evidence>
<protein>
    <submittedName>
        <fullName evidence="10">Uncharacterized protein</fullName>
    </submittedName>
</protein>
<dbReference type="EMBL" id="OU892286">
    <property type="protein sequence ID" value="CAG9761665.1"/>
    <property type="molecule type" value="Genomic_DNA"/>
</dbReference>
<dbReference type="PANTHER" id="PTHR24270">
    <property type="entry name" value="LOW-DENSITY LIPOPROTEIN RECEPTOR-RELATED"/>
    <property type="match status" value="1"/>
</dbReference>
<evidence type="ECO:0000256" key="1">
    <source>
        <dbReference type="ARBA" id="ARBA00004167"/>
    </source>
</evidence>
<dbReference type="OrthoDB" id="9988974at2759"/>
<dbReference type="Proteomes" id="UP001152799">
    <property type="component" value="Chromosome 10"/>
</dbReference>
<keyword evidence="2 9" id="KW-0812">Transmembrane</keyword>
<keyword evidence="4 9" id="KW-1133">Transmembrane helix</keyword>
<dbReference type="PROSITE" id="PS50068">
    <property type="entry name" value="LDLRA_2"/>
    <property type="match status" value="2"/>
</dbReference>
<name>A0A9N9QJW8_9CUCU</name>
<evidence type="ECO:0000256" key="5">
    <source>
        <dbReference type="ARBA" id="ARBA00023136"/>
    </source>
</evidence>
<dbReference type="GO" id="GO:0016192">
    <property type="term" value="P:vesicle-mediated transport"/>
    <property type="evidence" value="ECO:0007669"/>
    <property type="project" value="UniProtKB-ARBA"/>
</dbReference>
<reference evidence="10" key="1">
    <citation type="submission" date="2022-01" db="EMBL/GenBank/DDBJ databases">
        <authorList>
            <person name="King R."/>
        </authorList>
    </citation>
    <scope>NUCLEOTIDE SEQUENCE</scope>
</reference>
<dbReference type="InterPro" id="IPR036055">
    <property type="entry name" value="LDL_receptor-like_sf"/>
</dbReference>
<evidence type="ECO:0000256" key="6">
    <source>
        <dbReference type="ARBA" id="ARBA00023157"/>
    </source>
</evidence>
<dbReference type="CDD" id="cd00112">
    <property type="entry name" value="LDLa"/>
    <property type="match status" value="2"/>
</dbReference>
<dbReference type="PANTHER" id="PTHR24270:SF57">
    <property type="entry name" value="FI24007P1"/>
    <property type="match status" value="1"/>
</dbReference>
<keyword evidence="3" id="KW-0677">Repeat</keyword>
<dbReference type="InterPro" id="IPR050685">
    <property type="entry name" value="LDLR"/>
</dbReference>
<dbReference type="InterPro" id="IPR002172">
    <property type="entry name" value="LDrepeatLR_classA_rpt"/>
</dbReference>
<feature type="disulfide bond" evidence="7">
    <location>
        <begin position="251"/>
        <end position="266"/>
    </location>
</feature>
<evidence type="ECO:0000313" key="10">
    <source>
        <dbReference type="EMBL" id="CAG9761665.1"/>
    </source>
</evidence>
<proteinExistence type="predicted"/>
<gene>
    <name evidence="10" type="ORF">CEUTPL_LOCUS2362</name>
</gene>
<evidence type="ECO:0000256" key="8">
    <source>
        <dbReference type="SAM" id="MobiDB-lite"/>
    </source>
</evidence>
<evidence type="ECO:0000256" key="4">
    <source>
        <dbReference type="ARBA" id="ARBA00022989"/>
    </source>
</evidence>
<organism evidence="10 11">
    <name type="scientific">Ceutorhynchus assimilis</name>
    <name type="common">cabbage seed weevil</name>
    <dbReference type="NCBI Taxonomy" id="467358"/>
    <lineage>
        <taxon>Eukaryota</taxon>
        <taxon>Metazoa</taxon>
        <taxon>Ecdysozoa</taxon>
        <taxon>Arthropoda</taxon>
        <taxon>Hexapoda</taxon>
        <taxon>Insecta</taxon>
        <taxon>Pterygota</taxon>
        <taxon>Neoptera</taxon>
        <taxon>Endopterygota</taxon>
        <taxon>Coleoptera</taxon>
        <taxon>Polyphaga</taxon>
        <taxon>Cucujiformia</taxon>
        <taxon>Curculionidae</taxon>
        <taxon>Ceutorhynchinae</taxon>
        <taxon>Ceutorhynchus</taxon>
    </lineage>
</organism>